<sequence length="270" mass="30681">MESGGDAPAAEAPVAPVPAEAVVKESVAADPAPAAEVKKDGDSKLSDLEEKIVRQVEYYFSDYNLPRDKFLREEIKKDEGWVSMETMLKFNRLASISNQAKVITDALKKASSQFMEVSGDGSKIRRSEAKPLPEDPEEFRREVADRTVYCKGFPADVTTMAELLEFFSKYGSTDDVRMRKYLDKTKEEEKSYMFTGSAFVTFKDRAQAEAFMAMDSVEFKGKPLTEKIWVKDWLARKLEKKEKRKEDKKGKEQKKDDRKPFPKGAVLKLT</sequence>
<dbReference type="Gene3D" id="1.10.10.10">
    <property type="entry name" value="Winged helix-like DNA-binding domain superfamily/Winged helix DNA-binding domain"/>
    <property type="match status" value="1"/>
</dbReference>
<evidence type="ECO:0000256" key="1">
    <source>
        <dbReference type="ARBA" id="ARBA00004123"/>
    </source>
</evidence>
<dbReference type="InterPro" id="IPR002344">
    <property type="entry name" value="Lupus_La"/>
</dbReference>
<dbReference type="GO" id="GO:1990904">
    <property type="term" value="C:ribonucleoprotein complex"/>
    <property type="evidence" value="ECO:0007669"/>
    <property type="project" value="InterPro"/>
</dbReference>
<accession>A0A7R8WMG5</accession>
<dbReference type="CDD" id="cd12291">
    <property type="entry name" value="RRM1_La"/>
    <property type="match status" value="1"/>
</dbReference>
<dbReference type="PANTHER" id="PTHR22792">
    <property type="entry name" value="LUPUS LA PROTEIN-RELATED"/>
    <property type="match status" value="1"/>
</dbReference>
<dbReference type="Gene3D" id="3.30.70.330">
    <property type="match status" value="1"/>
</dbReference>
<dbReference type="SUPFAM" id="SSF46785">
    <property type="entry name" value="Winged helix' DNA-binding domain"/>
    <property type="match status" value="1"/>
</dbReference>
<protein>
    <submittedName>
        <fullName evidence="5">Uncharacterized protein</fullName>
    </submittedName>
</protein>
<dbReference type="CDD" id="cd08028">
    <property type="entry name" value="LARP_3"/>
    <property type="match status" value="1"/>
</dbReference>
<organism evidence="5">
    <name type="scientific">Cyprideis torosa</name>
    <dbReference type="NCBI Taxonomy" id="163714"/>
    <lineage>
        <taxon>Eukaryota</taxon>
        <taxon>Metazoa</taxon>
        <taxon>Ecdysozoa</taxon>
        <taxon>Arthropoda</taxon>
        <taxon>Crustacea</taxon>
        <taxon>Oligostraca</taxon>
        <taxon>Ostracoda</taxon>
        <taxon>Podocopa</taxon>
        <taxon>Podocopida</taxon>
        <taxon>Cytherocopina</taxon>
        <taxon>Cytheroidea</taxon>
        <taxon>Cytherideidae</taxon>
        <taxon>Cyprideis</taxon>
    </lineage>
</organism>
<dbReference type="InterPro" id="IPR036390">
    <property type="entry name" value="WH_DNA-bd_sf"/>
</dbReference>
<dbReference type="Pfam" id="PF05383">
    <property type="entry name" value="La"/>
    <property type="match status" value="1"/>
</dbReference>
<dbReference type="SMART" id="SM00715">
    <property type="entry name" value="LA"/>
    <property type="match status" value="1"/>
</dbReference>
<dbReference type="GO" id="GO:0045727">
    <property type="term" value="P:positive regulation of translation"/>
    <property type="evidence" value="ECO:0007669"/>
    <property type="project" value="TreeGrafter"/>
</dbReference>
<feature type="region of interest" description="Disordered" evidence="4">
    <location>
        <begin position="241"/>
        <end position="270"/>
    </location>
</feature>
<gene>
    <name evidence="5" type="ORF">CTOB1V02_LOCUS9208</name>
</gene>
<dbReference type="PROSITE" id="PS50102">
    <property type="entry name" value="RRM"/>
    <property type="match status" value="1"/>
</dbReference>
<name>A0A7R8WMG5_9CRUS</name>
<dbReference type="EMBL" id="OB663429">
    <property type="protein sequence ID" value="CAD7231361.1"/>
    <property type="molecule type" value="Genomic_DNA"/>
</dbReference>
<reference evidence="5" key="1">
    <citation type="submission" date="2020-11" db="EMBL/GenBank/DDBJ databases">
        <authorList>
            <person name="Tran Van P."/>
        </authorList>
    </citation>
    <scope>NUCLEOTIDE SEQUENCE</scope>
</reference>
<feature type="non-terminal residue" evidence="5">
    <location>
        <position position="270"/>
    </location>
</feature>
<dbReference type="GO" id="GO:0003729">
    <property type="term" value="F:mRNA binding"/>
    <property type="evidence" value="ECO:0007669"/>
    <property type="project" value="TreeGrafter"/>
</dbReference>
<dbReference type="GO" id="GO:0008033">
    <property type="term" value="P:tRNA processing"/>
    <property type="evidence" value="ECO:0007669"/>
    <property type="project" value="TreeGrafter"/>
</dbReference>
<dbReference type="InterPro" id="IPR006630">
    <property type="entry name" value="La_HTH"/>
</dbReference>
<dbReference type="SUPFAM" id="SSF54928">
    <property type="entry name" value="RNA-binding domain, RBD"/>
    <property type="match status" value="1"/>
</dbReference>
<feature type="compositionally biased region" description="Basic and acidic residues" evidence="4">
    <location>
        <begin position="241"/>
        <end position="260"/>
    </location>
</feature>
<evidence type="ECO:0000256" key="4">
    <source>
        <dbReference type="SAM" id="MobiDB-lite"/>
    </source>
</evidence>
<dbReference type="Pfam" id="PF00076">
    <property type="entry name" value="RRM_1"/>
    <property type="match status" value="1"/>
</dbReference>
<dbReference type="GO" id="GO:0005634">
    <property type="term" value="C:nucleus"/>
    <property type="evidence" value="ECO:0007669"/>
    <property type="project" value="UniProtKB-SubCell"/>
</dbReference>
<dbReference type="InterPro" id="IPR035979">
    <property type="entry name" value="RBD_domain_sf"/>
</dbReference>
<dbReference type="AlphaFoldDB" id="A0A7R8WMG5"/>
<comment type="subcellular location">
    <subcellularLocation>
        <location evidence="1">Nucleus</location>
    </subcellularLocation>
</comment>
<dbReference type="PROSITE" id="PS50961">
    <property type="entry name" value="HTH_LA"/>
    <property type="match status" value="1"/>
</dbReference>
<dbReference type="PANTHER" id="PTHR22792:SF166">
    <property type="entry name" value="LUPUS LA PROTEIN HOMOLOG"/>
    <property type="match status" value="1"/>
</dbReference>
<proteinExistence type="predicted"/>
<dbReference type="InterPro" id="IPR012677">
    <property type="entry name" value="Nucleotide-bd_a/b_plait_sf"/>
</dbReference>
<dbReference type="GO" id="GO:0010494">
    <property type="term" value="C:cytoplasmic stress granule"/>
    <property type="evidence" value="ECO:0007669"/>
    <property type="project" value="TreeGrafter"/>
</dbReference>
<dbReference type="GO" id="GO:0005829">
    <property type="term" value="C:cytosol"/>
    <property type="evidence" value="ECO:0007669"/>
    <property type="project" value="TreeGrafter"/>
</dbReference>
<evidence type="ECO:0000256" key="2">
    <source>
        <dbReference type="ARBA" id="ARBA00022884"/>
    </source>
</evidence>
<dbReference type="InterPro" id="IPR036388">
    <property type="entry name" value="WH-like_DNA-bd_sf"/>
</dbReference>
<dbReference type="PRINTS" id="PR00302">
    <property type="entry name" value="LUPUSLA"/>
</dbReference>
<dbReference type="InterPro" id="IPR000504">
    <property type="entry name" value="RRM_dom"/>
</dbReference>
<evidence type="ECO:0000313" key="5">
    <source>
        <dbReference type="EMBL" id="CAD7231361.1"/>
    </source>
</evidence>
<dbReference type="InterPro" id="IPR045180">
    <property type="entry name" value="La_dom_prot"/>
</dbReference>
<dbReference type="OrthoDB" id="439993at2759"/>
<evidence type="ECO:0000256" key="3">
    <source>
        <dbReference type="ARBA" id="ARBA00023242"/>
    </source>
</evidence>
<keyword evidence="3" id="KW-0539">Nucleus</keyword>
<keyword evidence="2" id="KW-0694">RNA-binding</keyword>
<dbReference type="SMART" id="SM00360">
    <property type="entry name" value="RRM"/>
    <property type="match status" value="1"/>
</dbReference>